<accession>A0A835YFV6</accession>
<feature type="compositionally biased region" description="Low complexity" evidence="2">
    <location>
        <begin position="131"/>
        <end position="141"/>
    </location>
</feature>
<comment type="subcellular location">
    <subcellularLocation>
        <location evidence="1">Cytoplasm</location>
        <location evidence="1">Cytoskeleton</location>
        <location evidence="1">Cilium axoneme</location>
    </subcellularLocation>
</comment>
<dbReference type="InterPro" id="IPR032675">
    <property type="entry name" value="LRR_dom_sf"/>
</dbReference>
<feature type="region of interest" description="Disordered" evidence="2">
    <location>
        <begin position="130"/>
        <end position="257"/>
    </location>
</feature>
<evidence type="ECO:0000313" key="4">
    <source>
        <dbReference type="Proteomes" id="UP000612055"/>
    </source>
</evidence>
<dbReference type="Gene3D" id="3.80.10.10">
    <property type="entry name" value="Ribonuclease Inhibitor"/>
    <property type="match status" value="1"/>
</dbReference>
<name>A0A835YFV6_9CHLO</name>
<evidence type="ECO:0008006" key="5">
    <source>
        <dbReference type="Google" id="ProtNLM"/>
    </source>
</evidence>
<dbReference type="Proteomes" id="UP000612055">
    <property type="component" value="Unassembled WGS sequence"/>
</dbReference>
<dbReference type="GO" id="GO:0005930">
    <property type="term" value="C:axoneme"/>
    <property type="evidence" value="ECO:0007669"/>
    <property type="project" value="UniProtKB-SubCell"/>
</dbReference>
<evidence type="ECO:0000256" key="1">
    <source>
        <dbReference type="ARBA" id="ARBA00004430"/>
    </source>
</evidence>
<reference evidence="3" key="1">
    <citation type="journal article" date="2020" name="bioRxiv">
        <title>Comparative genomics of Chlamydomonas.</title>
        <authorList>
            <person name="Craig R.J."/>
            <person name="Hasan A.R."/>
            <person name="Ness R.W."/>
            <person name="Keightley P.D."/>
        </authorList>
    </citation>
    <scope>NUCLEOTIDE SEQUENCE</scope>
    <source>
        <strain evidence="3">CCAP 11/70</strain>
    </source>
</reference>
<dbReference type="AlphaFoldDB" id="A0A835YFV6"/>
<feature type="compositionally biased region" description="Acidic residues" evidence="2">
    <location>
        <begin position="174"/>
        <end position="253"/>
    </location>
</feature>
<keyword evidence="4" id="KW-1185">Reference proteome</keyword>
<organism evidence="3 4">
    <name type="scientific">Edaphochlamys debaryana</name>
    <dbReference type="NCBI Taxonomy" id="47281"/>
    <lineage>
        <taxon>Eukaryota</taxon>
        <taxon>Viridiplantae</taxon>
        <taxon>Chlorophyta</taxon>
        <taxon>core chlorophytes</taxon>
        <taxon>Chlorophyceae</taxon>
        <taxon>CS clade</taxon>
        <taxon>Chlamydomonadales</taxon>
        <taxon>Chlamydomonadales incertae sedis</taxon>
        <taxon>Edaphochlamys</taxon>
    </lineage>
</organism>
<feature type="compositionally biased region" description="Pro residues" evidence="2">
    <location>
        <begin position="485"/>
        <end position="503"/>
    </location>
</feature>
<dbReference type="OrthoDB" id="560861at2759"/>
<dbReference type="EMBL" id="JAEHOE010000004">
    <property type="protein sequence ID" value="KAG2500453.1"/>
    <property type="molecule type" value="Genomic_DNA"/>
</dbReference>
<protein>
    <recommendedName>
        <fullName evidence="5">F-box domain-containing protein</fullName>
    </recommendedName>
</protein>
<feature type="compositionally biased region" description="Basic and acidic residues" evidence="2">
    <location>
        <begin position="152"/>
        <end position="173"/>
    </location>
</feature>
<gene>
    <name evidence="3" type="ORF">HYH03_002020</name>
</gene>
<sequence>MLQDIARLPHDVISLLLEKISSDGEQLHAVRLSCKGLRLIVDQHVAHLRVRLQPTDNAQNKLCSQFWNAGGLGKWPRCTSVTLVWDPLEVRHEDVGGPLLLPFARAPLEVRQRVRSLTVSAIFSGVRYYSDSEASDSPDSAGGDDEEDGSDEREGGEGAEEGKAPEEKLRSEEEAAETEAGEAEAGEGEVGEEEVGEAEAGEEEAGEDDEREDDAAEAEAEEQQEEDDEEDQYEEEQQEEEDEEDQYEDDDNSDSTGVQREIFPAETMQLPAQPLAALLRLLPSLHAVHLPPSSPYTDPEDGALVCSALSKLPDLRDLSISSATLAEQMGALSGLTRLTRLVVGSLDPAHDLVDGDADHHWEDDMEEEGVKAICALQGLKRLELHLWAVMQVWDTMLAHIVAALPRLELLAVRGPSAADWHDATGGHGFLGRFTTITTALAGGHITAIDVEAPSDRWTTRPDENVSLGLLAHFAKTLLLPCIAGPPGPRPGLGPGPGPGPGPQAPVERLRLRCSVELSGADPAGEWAAPLRELVGRCRAVEVEAVDASWEAAGRRVEATEVEALVTLLGLPERICLGRHSHWMHVQWVQLRRPDEPRALGCGGGGGEDAPARPSGESVEEGALKHLNRDELAPALQALWDDGTAGSELQRLRRLLEAITVPPRLEPLDHPLGFFPDYW</sequence>
<feature type="compositionally biased region" description="Acidic residues" evidence="2">
    <location>
        <begin position="142"/>
        <end position="151"/>
    </location>
</feature>
<comment type="caution">
    <text evidence="3">The sequence shown here is derived from an EMBL/GenBank/DDBJ whole genome shotgun (WGS) entry which is preliminary data.</text>
</comment>
<evidence type="ECO:0000313" key="3">
    <source>
        <dbReference type="EMBL" id="KAG2500453.1"/>
    </source>
</evidence>
<feature type="region of interest" description="Disordered" evidence="2">
    <location>
        <begin position="485"/>
        <end position="504"/>
    </location>
</feature>
<proteinExistence type="predicted"/>
<evidence type="ECO:0000256" key="2">
    <source>
        <dbReference type="SAM" id="MobiDB-lite"/>
    </source>
</evidence>